<dbReference type="OrthoDB" id="497519at2759"/>
<keyword evidence="2" id="KW-1185">Reference proteome</keyword>
<organism evidence="1 2">
    <name type="scientific">Symbiodinium necroappetens</name>
    <dbReference type="NCBI Taxonomy" id="1628268"/>
    <lineage>
        <taxon>Eukaryota</taxon>
        <taxon>Sar</taxon>
        <taxon>Alveolata</taxon>
        <taxon>Dinophyceae</taxon>
        <taxon>Suessiales</taxon>
        <taxon>Symbiodiniaceae</taxon>
        <taxon>Symbiodinium</taxon>
    </lineage>
</organism>
<reference evidence="1" key="1">
    <citation type="submission" date="2021-02" db="EMBL/GenBank/DDBJ databases">
        <authorList>
            <person name="Dougan E. K."/>
            <person name="Rhodes N."/>
            <person name="Thang M."/>
            <person name="Chan C."/>
        </authorList>
    </citation>
    <scope>NUCLEOTIDE SEQUENCE</scope>
</reference>
<evidence type="ECO:0000313" key="2">
    <source>
        <dbReference type="Proteomes" id="UP000601435"/>
    </source>
</evidence>
<accession>A0A812SNK8</accession>
<name>A0A812SNK8_9DINO</name>
<sequence>AAQLNDFLDQLPEVPRNKVFVDDSAGYQAYSAMNFGRLGSKPVEGVSLEAPDLGGVEGLFRYFSKMTSLAPQQRDASGVPEGVLLLGGTFVVRGAEVAYAWADRIPGDYPRPAEVFAGLADTD</sequence>
<feature type="non-terminal residue" evidence="1">
    <location>
        <position position="123"/>
    </location>
</feature>
<proteinExistence type="predicted"/>
<dbReference type="AlphaFoldDB" id="A0A812SNK8"/>
<dbReference type="Proteomes" id="UP000601435">
    <property type="component" value="Unassembled WGS sequence"/>
</dbReference>
<gene>
    <name evidence="1" type="ORF">SNEC2469_LOCUS14072</name>
</gene>
<comment type="caution">
    <text evidence="1">The sequence shown here is derived from an EMBL/GenBank/DDBJ whole genome shotgun (WGS) entry which is preliminary data.</text>
</comment>
<evidence type="ECO:0000313" key="1">
    <source>
        <dbReference type="EMBL" id="CAE7494507.1"/>
    </source>
</evidence>
<protein>
    <submittedName>
        <fullName evidence="1">Uncharacterized protein</fullName>
    </submittedName>
</protein>
<dbReference type="EMBL" id="CAJNJA010022500">
    <property type="protein sequence ID" value="CAE7494507.1"/>
    <property type="molecule type" value="Genomic_DNA"/>
</dbReference>